<sequence>MRSTKAYTCYMDHVNERTMILNMEVYHGLSFTNEHLERALPPLTANATNAHSSILRSGFYRTMMMKSSERCQSILLLGGWPDRLHLLEFGVRVALLPRWLLPGG</sequence>
<organism evidence="1">
    <name type="scientific">Loa loa</name>
    <name type="common">Eye worm</name>
    <name type="synonym">Filaria loa</name>
    <dbReference type="NCBI Taxonomy" id="7209"/>
    <lineage>
        <taxon>Eukaryota</taxon>
        <taxon>Metazoa</taxon>
        <taxon>Ecdysozoa</taxon>
        <taxon>Nematoda</taxon>
        <taxon>Chromadorea</taxon>
        <taxon>Rhabditida</taxon>
        <taxon>Spirurina</taxon>
        <taxon>Spiruromorpha</taxon>
        <taxon>Filarioidea</taxon>
        <taxon>Onchocercidae</taxon>
        <taxon>Loa</taxon>
    </lineage>
</organism>
<dbReference type="AlphaFoldDB" id="A0A1S0U9Y9"/>
<protein>
    <submittedName>
        <fullName evidence="1">Uncharacterized protein</fullName>
    </submittedName>
</protein>
<evidence type="ECO:0000313" key="1">
    <source>
        <dbReference type="EMBL" id="EFO27471.1"/>
    </source>
</evidence>
<dbReference type="RefSeq" id="XP_003136607.1">
    <property type="nucleotide sequence ID" value="XM_003136559.1"/>
</dbReference>
<gene>
    <name evidence="1" type="ORF">LOAG_01019</name>
</gene>
<dbReference type="GeneID" id="9938389"/>
<dbReference type="InParanoid" id="A0A1S0U9Y9"/>
<dbReference type="KEGG" id="loa:LOAG_01019"/>
<reference evidence="1" key="1">
    <citation type="submission" date="2012-04" db="EMBL/GenBank/DDBJ databases">
        <title>The Genome Sequence of Loa loa.</title>
        <authorList>
            <consortium name="The Broad Institute Genome Sequencing Platform"/>
            <consortium name="Broad Institute Genome Sequencing Center for Infectious Disease"/>
            <person name="Nutman T.B."/>
            <person name="Fink D.L."/>
            <person name="Russ C."/>
            <person name="Young S."/>
            <person name="Zeng Q."/>
            <person name="Gargeya S."/>
            <person name="Alvarado L."/>
            <person name="Berlin A."/>
            <person name="Chapman S.B."/>
            <person name="Chen Z."/>
            <person name="Freedman E."/>
            <person name="Gellesch M."/>
            <person name="Goldberg J."/>
            <person name="Griggs A."/>
            <person name="Gujja S."/>
            <person name="Heilman E.R."/>
            <person name="Heiman D."/>
            <person name="Howarth C."/>
            <person name="Mehta T."/>
            <person name="Neiman D."/>
            <person name="Pearson M."/>
            <person name="Roberts A."/>
            <person name="Saif S."/>
            <person name="Shea T."/>
            <person name="Shenoy N."/>
            <person name="Sisk P."/>
            <person name="Stolte C."/>
            <person name="Sykes S."/>
            <person name="White J."/>
            <person name="Yandava C."/>
            <person name="Haas B."/>
            <person name="Henn M.R."/>
            <person name="Nusbaum C."/>
            <person name="Birren B."/>
        </authorList>
    </citation>
    <scope>NUCLEOTIDE SEQUENCE [LARGE SCALE GENOMIC DNA]</scope>
</reference>
<dbReference type="EMBL" id="JH712105">
    <property type="protein sequence ID" value="EFO27471.1"/>
    <property type="molecule type" value="Genomic_DNA"/>
</dbReference>
<accession>A0A1S0U9Y9</accession>
<name>A0A1S0U9Y9_LOALO</name>
<dbReference type="CTD" id="9938389"/>
<proteinExistence type="predicted"/>